<feature type="region of interest" description="Disordered" evidence="4">
    <location>
        <begin position="310"/>
        <end position="331"/>
    </location>
</feature>
<keyword evidence="2" id="KW-0863">Zinc-finger</keyword>
<dbReference type="InterPro" id="IPR052644">
    <property type="entry name" value="ZMAT3"/>
</dbReference>
<dbReference type="PANTHER" id="PTHR46786">
    <property type="entry name" value="ZINC FINGER MATRIN-TYPE PROTEIN 3"/>
    <property type="match status" value="1"/>
</dbReference>
<dbReference type="AlphaFoldDB" id="A0ABD0XZ87"/>
<feature type="domain" description="U1-type" evidence="6">
    <location>
        <begin position="107"/>
        <end position="141"/>
    </location>
</feature>
<dbReference type="InterPro" id="IPR013087">
    <property type="entry name" value="Znf_C2H2_type"/>
</dbReference>
<feature type="compositionally biased region" description="Basic residues" evidence="4">
    <location>
        <begin position="319"/>
        <end position="331"/>
    </location>
</feature>
<evidence type="ECO:0000256" key="1">
    <source>
        <dbReference type="ARBA" id="ARBA00022723"/>
    </source>
</evidence>
<evidence type="ECO:0000256" key="4">
    <source>
        <dbReference type="SAM" id="MobiDB-lite"/>
    </source>
</evidence>
<accession>A0ABD0XZ87</accession>
<organism evidence="7 8">
    <name type="scientific">Ranatra chinensis</name>
    <dbReference type="NCBI Taxonomy" id="642074"/>
    <lineage>
        <taxon>Eukaryota</taxon>
        <taxon>Metazoa</taxon>
        <taxon>Ecdysozoa</taxon>
        <taxon>Arthropoda</taxon>
        <taxon>Hexapoda</taxon>
        <taxon>Insecta</taxon>
        <taxon>Pterygota</taxon>
        <taxon>Neoptera</taxon>
        <taxon>Paraneoptera</taxon>
        <taxon>Hemiptera</taxon>
        <taxon>Heteroptera</taxon>
        <taxon>Panheteroptera</taxon>
        <taxon>Nepomorpha</taxon>
        <taxon>Nepidae</taxon>
        <taxon>Ranatrinae</taxon>
        <taxon>Ranatra</taxon>
    </lineage>
</organism>
<dbReference type="SUPFAM" id="SSF57667">
    <property type="entry name" value="beta-beta-alpha zinc fingers"/>
    <property type="match status" value="4"/>
</dbReference>
<evidence type="ECO:0000313" key="7">
    <source>
        <dbReference type="EMBL" id="KAL1116232.1"/>
    </source>
</evidence>
<dbReference type="Pfam" id="PF12171">
    <property type="entry name" value="zf-C2H2_jaz"/>
    <property type="match status" value="1"/>
</dbReference>
<feature type="domain" description="C2H2-type" evidence="5">
    <location>
        <begin position="298"/>
        <end position="322"/>
    </location>
</feature>
<feature type="domain" description="C2H2-type" evidence="5">
    <location>
        <begin position="110"/>
        <end position="134"/>
    </location>
</feature>
<evidence type="ECO:0000259" key="5">
    <source>
        <dbReference type="SMART" id="SM00355"/>
    </source>
</evidence>
<gene>
    <name evidence="7" type="ORF">AAG570_005727</name>
</gene>
<dbReference type="Gene3D" id="3.30.160.60">
    <property type="entry name" value="Classic Zinc Finger"/>
    <property type="match status" value="4"/>
</dbReference>
<feature type="domain" description="U1-type" evidence="6">
    <location>
        <begin position="242"/>
        <end position="276"/>
    </location>
</feature>
<keyword evidence="8" id="KW-1185">Reference proteome</keyword>
<feature type="domain" description="U1-type" evidence="6">
    <location>
        <begin position="160"/>
        <end position="194"/>
    </location>
</feature>
<dbReference type="GO" id="GO:0008270">
    <property type="term" value="F:zinc ion binding"/>
    <property type="evidence" value="ECO:0007669"/>
    <property type="project" value="UniProtKB-KW"/>
</dbReference>
<dbReference type="InterPro" id="IPR036236">
    <property type="entry name" value="Znf_C2H2_sf"/>
</dbReference>
<comment type="caution">
    <text evidence="7">The sequence shown here is derived from an EMBL/GenBank/DDBJ whole genome shotgun (WGS) entry which is preliminary data.</text>
</comment>
<name>A0ABD0XZ87_9HEMI</name>
<dbReference type="InterPro" id="IPR022755">
    <property type="entry name" value="Znf_C2H2_jaz"/>
</dbReference>
<feature type="region of interest" description="Disordered" evidence="4">
    <location>
        <begin position="195"/>
        <end position="239"/>
    </location>
</feature>
<dbReference type="SMART" id="SM00355">
    <property type="entry name" value="ZnF_C2H2"/>
    <property type="match status" value="4"/>
</dbReference>
<proteinExistence type="predicted"/>
<reference evidence="7 8" key="1">
    <citation type="submission" date="2024-07" db="EMBL/GenBank/DDBJ databases">
        <title>Chromosome-level genome assembly of the water stick insect Ranatra chinensis (Heteroptera: Nepidae).</title>
        <authorList>
            <person name="Liu X."/>
        </authorList>
    </citation>
    <scope>NUCLEOTIDE SEQUENCE [LARGE SCALE GENOMIC DNA]</scope>
    <source>
        <strain evidence="7">Cailab_2021Rc</strain>
        <tissue evidence="7">Muscle</tissue>
    </source>
</reference>
<dbReference type="InterPro" id="IPR003604">
    <property type="entry name" value="Matrin/U1-like-C_Znf_C2H2"/>
</dbReference>
<sequence length="331" mass="36457">MEIRIVSKCDQLDKIKGGNDAMQGGTPLVTLREQVTRPKRVQGIGNGWQSIRTTRKTLTSLNNDKLKVWLLRRLVRCYLGCRRLLREMGDSILKEGADQPPDLKSLFGPLECKLCGVKSESTLAAMSHYRGRPHTKKLNAYLRAQGSAPQPSQSKKSKASERASCQVCSVVLTSAIQADQHYAGKAHAKNLRAAAKGSAPKVAPLPPARHDPTGRFGIGSSFLERPNATEEPSTAPPMLPSPPDYFCYTCGVPTTGPDQLEAHAKGVRHIKKLKLAETSTAAAHQKDLSMYRTPSDQYYCPQCDSMSNSPDQFLQHVESKRHKRNTKPKTT</sequence>
<dbReference type="PANTHER" id="PTHR46786:SF1">
    <property type="entry name" value="ZINC FINGER MATRIN-TYPE PROTEIN 3"/>
    <property type="match status" value="1"/>
</dbReference>
<dbReference type="Proteomes" id="UP001558652">
    <property type="component" value="Unassembled WGS sequence"/>
</dbReference>
<feature type="domain" description="C2H2-type" evidence="5">
    <location>
        <begin position="163"/>
        <end position="187"/>
    </location>
</feature>
<protein>
    <submittedName>
        <fullName evidence="7">Uncharacterized protein</fullName>
    </submittedName>
</protein>
<keyword evidence="1" id="KW-0479">Metal-binding</keyword>
<evidence type="ECO:0000256" key="3">
    <source>
        <dbReference type="ARBA" id="ARBA00022833"/>
    </source>
</evidence>
<dbReference type="SMART" id="SM00451">
    <property type="entry name" value="ZnF_U1"/>
    <property type="match status" value="4"/>
</dbReference>
<evidence type="ECO:0000313" key="8">
    <source>
        <dbReference type="Proteomes" id="UP001558652"/>
    </source>
</evidence>
<feature type="domain" description="U1-type" evidence="6">
    <location>
        <begin position="295"/>
        <end position="329"/>
    </location>
</feature>
<evidence type="ECO:0000259" key="6">
    <source>
        <dbReference type="SMART" id="SM00451"/>
    </source>
</evidence>
<dbReference type="Pfam" id="PF12874">
    <property type="entry name" value="zf-met"/>
    <property type="match status" value="2"/>
</dbReference>
<dbReference type="EMBL" id="JBFDAA010000018">
    <property type="protein sequence ID" value="KAL1116232.1"/>
    <property type="molecule type" value="Genomic_DNA"/>
</dbReference>
<evidence type="ECO:0000256" key="2">
    <source>
        <dbReference type="ARBA" id="ARBA00022771"/>
    </source>
</evidence>
<feature type="domain" description="C2H2-type" evidence="5">
    <location>
        <begin position="245"/>
        <end position="269"/>
    </location>
</feature>
<keyword evidence="3" id="KW-0862">Zinc</keyword>